<protein>
    <submittedName>
        <fullName evidence="2">GETHR pentapeptide</fullName>
    </submittedName>
</protein>
<keyword evidence="3" id="KW-1185">Reference proteome</keyword>
<feature type="compositionally biased region" description="Pro residues" evidence="1">
    <location>
        <begin position="50"/>
        <end position="66"/>
    </location>
</feature>
<accession>S9UM79</accession>
<feature type="compositionally biased region" description="Basic residues" evidence="1">
    <location>
        <begin position="123"/>
        <end position="138"/>
    </location>
</feature>
<sequence>MGVLCTEGGLFGANLALGKPPGVTTTHPSAVGREAFGLPRAGGFPRTPVSSPPPLPTAEAPRPTPPAEATRGDADGEALLLLLRQCQVNKKLRKKMHQKDLAKEKQLQERLAAHSGGGEAEARRRHCGRSRAAMRRAKRDSMHTHTTSRRQERQAKQSKRKHLKNTARLFYFESDSEEGDARDRNDIYFVFESESDGGDEDCSNYRVPKRRKEAQRKAKNTKAVRAHRAVVTTDEDEADADSDLEAWSSSSSELIVGSTVFVPEESAGHHAARGRAALHPSLAHTAGSSRRGRESDVDRLADDIARAGRDHATGGDADKHHAAASSFFISPIHQSVAEETTPWASGAPQYHFLGYGGLSGGAAPGDPAHPEVRSSTALQREARRAQEEYQLLGDAPRFVLPGDSRGAAAMAAFRAKGRGLDGGAPAPPGVEDASARCSRKHQRQRWGREEAEGPAEARGDCIRTSGYVYADDDAVSHSSHDDAEDTDDDTACGRRRAAAGGGSGNGCGCARRRAWWCNRSRRRRSCRRTWTRFCCRPARRTSARTCWSRTSPTPSWRTQTSTFIDSWRLFFLEEENKIRVDKERKKGCKIGTRPCDERHVIFFLFCTLSHLYY</sequence>
<evidence type="ECO:0000313" key="3">
    <source>
        <dbReference type="Proteomes" id="UP000015354"/>
    </source>
</evidence>
<organism evidence="2 3">
    <name type="scientific">Strigomonas culicis</name>
    <dbReference type="NCBI Taxonomy" id="28005"/>
    <lineage>
        <taxon>Eukaryota</taxon>
        <taxon>Discoba</taxon>
        <taxon>Euglenozoa</taxon>
        <taxon>Kinetoplastea</taxon>
        <taxon>Metakinetoplastina</taxon>
        <taxon>Trypanosomatida</taxon>
        <taxon>Trypanosomatidae</taxon>
        <taxon>Strigomonadinae</taxon>
        <taxon>Strigomonas</taxon>
    </lineage>
</organism>
<feature type="compositionally biased region" description="Basic and acidic residues" evidence="1">
    <location>
        <begin position="446"/>
        <end position="457"/>
    </location>
</feature>
<gene>
    <name evidence="2" type="ORF">STCU_11749</name>
</gene>
<comment type="caution">
    <text evidence="2">The sequence shown here is derived from an EMBL/GenBank/DDBJ whole genome shotgun (WGS) entry which is preliminary data.</text>
</comment>
<feature type="region of interest" description="Disordered" evidence="1">
    <location>
        <begin position="108"/>
        <end position="164"/>
    </location>
</feature>
<proteinExistence type="predicted"/>
<evidence type="ECO:0000313" key="2">
    <source>
        <dbReference type="EMBL" id="EPY15811.1"/>
    </source>
</evidence>
<feature type="compositionally biased region" description="Basic and acidic residues" evidence="1">
    <location>
        <begin position="139"/>
        <end position="155"/>
    </location>
</feature>
<feature type="compositionally biased region" description="Basic residues" evidence="1">
    <location>
        <begin position="207"/>
        <end position="228"/>
    </location>
</feature>
<reference evidence="2 3" key="1">
    <citation type="journal article" date="2013" name="PLoS ONE">
        <title>Predicting the Proteins of Angomonas deanei, Strigomonas culicis and Their Respective Endosymbionts Reveals New Aspects of the Trypanosomatidae Family.</title>
        <authorList>
            <person name="Motta M.C."/>
            <person name="Martins A.C."/>
            <person name="de Souza S.S."/>
            <person name="Catta-Preta C.M."/>
            <person name="Silva R."/>
            <person name="Klein C.C."/>
            <person name="de Almeida L.G."/>
            <person name="de Lima Cunha O."/>
            <person name="Ciapina L.P."/>
            <person name="Brocchi M."/>
            <person name="Colabardini A.C."/>
            <person name="de Araujo Lima B."/>
            <person name="Machado C.R."/>
            <person name="de Almeida Soares C.M."/>
            <person name="Probst C.M."/>
            <person name="de Menezes C.B."/>
            <person name="Thompson C.E."/>
            <person name="Bartholomeu D.C."/>
            <person name="Gradia D.F."/>
            <person name="Pavoni D.P."/>
            <person name="Grisard E.C."/>
            <person name="Fantinatti-Garboggini F."/>
            <person name="Marchini F.K."/>
            <person name="Rodrigues-Luiz G.F."/>
            <person name="Wagner G."/>
            <person name="Goldman G.H."/>
            <person name="Fietto J.L."/>
            <person name="Elias M.C."/>
            <person name="Goldman M.H."/>
            <person name="Sagot M.F."/>
            <person name="Pereira M."/>
            <person name="Stoco P.H."/>
            <person name="de Mendonca-Neto R.P."/>
            <person name="Teixeira S.M."/>
            <person name="Maciel T.E."/>
            <person name="de Oliveira Mendes T.A."/>
            <person name="Urmenyi T.P."/>
            <person name="de Souza W."/>
            <person name="Schenkman S."/>
            <person name="de Vasconcelos A.T."/>
        </authorList>
    </citation>
    <scope>NUCLEOTIDE SEQUENCE [LARGE SCALE GENOMIC DNA]</scope>
</reference>
<evidence type="ECO:0000256" key="1">
    <source>
        <dbReference type="SAM" id="MobiDB-lite"/>
    </source>
</evidence>
<dbReference type="Proteomes" id="UP000015354">
    <property type="component" value="Unassembled WGS sequence"/>
</dbReference>
<feature type="region of interest" description="Disordered" evidence="1">
    <location>
        <begin position="419"/>
        <end position="457"/>
    </location>
</feature>
<dbReference type="AlphaFoldDB" id="S9UM79"/>
<name>S9UM79_9TRYP</name>
<feature type="region of interest" description="Disordered" evidence="1">
    <location>
        <begin position="21"/>
        <end position="72"/>
    </location>
</feature>
<feature type="region of interest" description="Disordered" evidence="1">
    <location>
        <begin position="267"/>
        <end position="297"/>
    </location>
</feature>
<feature type="region of interest" description="Disordered" evidence="1">
    <location>
        <begin position="199"/>
        <end position="228"/>
    </location>
</feature>
<dbReference type="EMBL" id="ATMH01011729">
    <property type="protein sequence ID" value="EPY15811.1"/>
    <property type="molecule type" value="Genomic_DNA"/>
</dbReference>